<evidence type="ECO:0000259" key="3">
    <source>
        <dbReference type="Pfam" id="PF00089"/>
    </source>
</evidence>
<feature type="region of interest" description="Disordered" evidence="2">
    <location>
        <begin position="1"/>
        <end position="21"/>
    </location>
</feature>
<evidence type="ECO:0000313" key="5">
    <source>
        <dbReference type="Proteomes" id="UP000198211"/>
    </source>
</evidence>
<dbReference type="Pfam" id="PF00089">
    <property type="entry name" value="Trypsin"/>
    <property type="match status" value="1"/>
</dbReference>
<feature type="compositionally biased region" description="Polar residues" evidence="2">
    <location>
        <begin position="7"/>
        <end position="21"/>
    </location>
</feature>
<protein>
    <recommendedName>
        <fullName evidence="3">Peptidase S1 domain-containing protein</fullName>
    </recommendedName>
</protein>
<evidence type="ECO:0000313" key="4">
    <source>
        <dbReference type="EMBL" id="OWZ21828.1"/>
    </source>
</evidence>
<name>A0A225WXP8_9STRA</name>
<sequence length="303" mass="33088">MMGMSRGCQQQHLTRTPNSSVPSPFIYGTGYDPGVNASHAIMLRGIRRFTDPEIKHQPLSARLLRAIFGDLDLTTFRNQHLWGGLLVSFHWKIGHTITFYGGPESSTSIKVNKSYPQNEQKWSGDGVLCPVRVTHWVLKAATTLETQGCDPALSMGRGGITSNQVASVIKTRRRGLGQTKPDFLRIRSHSLAERWSRSIGHLDHETLAVKRFRRVFSVIGEKFCGTLIYDIVGSDSGGPLLAGGVLVSIVSAGDEECGVLLSVYAHVSYALDFIENILAGDSTGNIMEKLTAGTSFIPQTISS</sequence>
<comment type="caution">
    <text evidence="4">The sequence shown here is derived from an EMBL/GenBank/DDBJ whole genome shotgun (WGS) entry which is preliminary data.</text>
</comment>
<gene>
    <name evidence="4" type="ORF">PHMEG_0003580</name>
</gene>
<dbReference type="InterPro" id="IPR043504">
    <property type="entry name" value="Peptidase_S1_PA_chymotrypsin"/>
</dbReference>
<evidence type="ECO:0000256" key="1">
    <source>
        <dbReference type="ARBA" id="ARBA00023026"/>
    </source>
</evidence>
<dbReference type="InterPro" id="IPR009003">
    <property type="entry name" value="Peptidase_S1_PA"/>
</dbReference>
<evidence type="ECO:0000256" key="2">
    <source>
        <dbReference type="SAM" id="MobiDB-lite"/>
    </source>
</evidence>
<dbReference type="EMBL" id="NBNE01000186">
    <property type="protein sequence ID" value="OWZ21828.1"/>
    <property type="molecule type" value="Genomic_DNA"/>
</dbReference>
<keyword evidence="1" id="KW-0843">Virulence</keyword>
<proteinExistence type="predicted"/>
<dbReference type="GO" id="GO:0006508">
    <property type="term" value="P:proteolysis"/>
    <property type="evidence" value="ECO:0007669"/>
    <property type="project" value="InterPro"/>
</dbReference>
<keyword evidence="5" id="KW-1185">Reference proteome</keyword>
<dbReference type="GO" id="GO:0004252">
    <property type="term" value="F:serine-type endopeptidase activity"/>
    <property type="evidence" value="ECO:0007669"/>
    <property type="project" value="InterPro"/>
</dbReference>
<dbReference type="OrthoDB" id="8440449at2759"/>
<dbReference type="InterPro" id="IPR001254">
    <property type="entry name" value="Trypsin_dom"/>
</dbReference>
<feature type="domain" description="Peptidase S1" evidence="3">
    <location>
        <begin position="230"/>
        <end position="274"/>
    </location>
</feature>
<dbReference type="AlphaFoldDB" id="A0A225WXP8"/>
<organism evidence="4 5">
    <name type="scientific">Phytophthora megakarya</name>
    <dbReference type="NCBI Taxonomy" id="4795"/>
    <lineage>
        <taxon>Eukaryota</taxon>
        <taxon>Sar</taxon>
        <taxon>Stramenopiles</taxon>
        <taxon>Oomycota</taxon>
        <taxon>Peronosporomycetes</taxon>
        <taxon>Peronosporales</taxon>
        <taxon>Peronosporaceae</taxon>
        <taxon>Phytophthora</taxon>
    </lineage>
</organism>
<dbReference type="Gene3D" id="2.40.10.10">
    <property type="entry name" value="Trypsin-like serine proteases"/>
    <property type="match status" value="1"/>
</dbReference>
<accession>A0A225WXP8</accession>
<dbReference type="Proteomes" id="UP000198211">
    <property type="component" value="Unassembled WGS sequence"/>
</dbReference>
<reference evidence="5" key="1">
    <citation type="submission" date="2017-03" db="EMBL/GenBank/DDBJ databases">
        <title>Phytopthora megakarya and P. palmivora, two closely related causual agents of cacao black pod achieved similar genome size and gene model numbers by different mechanisms.</title>
        <authorList>
            <person name="Ali S."/>
            <person name="Shao J."/>
            <person name="Larry D.J."/>
            <person name="Kronmiller B."/>
            <person name="Shen D."/>
            <person name="Strem M.D."/>
            <person name="Melnick R.L."/>
            <person name="Guiltinan M.J."/>
            <person name="Tyler B.M."/>
            <person name="Meinhardt L.W."/>
            <person name="Bailey B.A."/>
        </authorList>
    </citation>
    <scope>NUCLEOTIDE SEQUENCE [LARGE SCALE GENOMIC DNA]</scope>
    <source>
        <strain evidence="5">zdho120</strain>
    </source>
</reference>
<dbReference type="SUPFAM" id="SSF50494">
    <property type="entry name" value="Trypsin-like serine proteases"/>
    <property type="match status" value="1"/>
</dbReference>